<evidence type="ECO:0000256" key="3">
    <source>
        <dbReference type="SAM" id="SignalP"/>
    </source>
</evidence>
<feature type="compositionally biased region" description="Low complexity" evidence="1">
    <location>
        <begin position="377"/>
        <end position="388"/>
    </location>
</feature>
<keyword evidence="2" id="KW-0472">Membrane</keyword>
<gene>
    <name evidence="5" type="ORF">DUNSADRAFT_9036</name>
</gene>
<evidence type="ECO:0000256" key="1">
    <source>
        <dbReference type="SAM" id="MobiDB-lite"/>
    </source>
</evidence>
<keyword evidence="3" id="KW-0732">Signal</keyword>
<reference evidence="5" key="1">
    <citation type="submission" date="2017-08" db="EMBL/GenBank/DDBJ databases">
        <authorList>
            <person name="Polle J.E."/>
            <person name="Barry K."/>
            <person name="Cushman J."/>
            <person name="Schmutz J."/>
            <person name="Tran D."/>
            <person name="Hathwaick L.T."/>
            <person name="Yim W.C."/>
            <person name="Jenkins J."/>
            <person name="Mckie-Krisberg Z.M."/>
            <person name="Prochnik S."/>
            <person name="Lindquist E."/>
            <person name="Dockter R.B."/>
            <person name="Adam C."/>
            <person name="Molina H."/>
            <person name="Bunkerborg J."/>
            <person name="Jin E."/>
            <person name="Buchheim M."/>
            <person name="Magnuson J."/>
        </authorList>
    </citation>
    <scope>NUCLEOTIDE SEQUENCE</scope>
    <source>
        <strain evidence="5">CCAP 19/18</strain>
    </source>
</reference>
<evidence type="ECO:0000259" key="4">
    <source>
        <dbReference type="Pfam" id="PF12774"/>
    </source>
</evidence>
<accession>A0ABQ7GI87</accession>
<feature type="transmembrane region" description="Helical" evidence="2">
    <location>
        <begin position="821"/>
        <end position="843"/>
    </location>
</feature>
<feature type="signal peptide" evidence="3">
    <location>
        <begin position="1"/>
        <end position="24"/>
    </location>
</feature>
<dbReference type="InterPro" id="IPR027417">
    <property type="entry name" value="P-loop_NTPase"/>
</dbReference>
<dbReference type="InterPro" id="IPR035699">
    <property type="entry name" value="AAA_6"/>
</dbReference>
<dbReference type="Pfam" id="PF12774">
    <property type="entry name" value="AAA_6"/>
    <property type="match status" value="1"/>
</dbReference>
<dbReference type="Proteomes" id="UP000815325">
    <property type="component" value="Unassembled WGS sequence"/>
</dbReference>
<keyword evidence="2" id="KW-1133">Transmembrane helix</keyword>
<comment type="caution">
    <text evidence="5">The sequence shown here is derived from an EMBL/GenBank/DDBJ whole genome shotgun (WGS) entry which is preliminary data.</text>
</comment>
<feature type="chain" id="PRO_5045358058" description="Dynein heavy chain hydrolytic ATP-binding dynein motor region domain-containing protein" evidence="3">
    <location>
        <begin position="25"/>
        <end position="918"/>
    </location>
</feature>
<dbReference type="EMBL" id="MU069763">
    <property type="protein sequence ID" value="KAF5834335.1"/>
    <property type="molecule type" value="Genomic_DNA"/>
</dbReference>
<feature type="transmembrane region" description="Helical" evidence="2">
    <location>
        <begin position="864"/>
        <end position="891"/>
    </location>
</feature>
<dbReference type="InterPro" id="IPR026983">
    <property type="entry name" value="DHC"/>
</dbReference>
<keyword evidence="2" id="KW-0812">Transmembrane</keyword>
<feature type="region of interest" description="Disordered" evidence="1">
    <location>
        <begin position="689"/>
        <end position="713"/>
    </location>
</feature>
<dbReference type="Gene3D" id="3.40.50.300">
    <property type="entry name" value="P-loop containing nucleotide triphosphate hydrolases"/>
    <property type="match status" value="1"/>
</dbReference>
<evidence type="ECO:0000313" key="6">
    <source>
        <dbReference type="Proteomes" id="UP000815325"/>
    </source>
</evidence>
<sequence>QPLASFEFALFATFFDFFLTLISSALFDSALSCCAAISESEEEEAAFEAAKQSVRGLRALIAAGVVHRQVVDGLVSCEAPSLESFEWLRQVRHYWDNETDVLYVAFAQTRLPYGFEYNGREVDAAFTTAPLSVPGLLAAVNALQTSPIVTLALGGGQGGGWETVSALSTIVGKFAASVEFGPDTTETCSARLLLAALASDSWLAVDGVHKLNLQVLSCFSQQLQEVWSAFFYGSTNIMLPIGRGSLTGLIPSPWAKPIDLDTPAPCSLFVSLPMASSLSPSHSVLLDAQAIGSSQLNQNLRQLSRAVMIAPPSFGLTLEICLRDLGLRDAAEAARAVACCFNLAAMQLPPRPQYNFGLLLVRSLVAFVREQWLSGSFTPSPSTPTSLSRDNCGSPGQPAPSPLDIGNAIDAVDAALHAVLMRIAHPDDAPLLSRLAHQVTSGLPRTMPPTGTPAAPPPLPRAPSTFLSLSAADIYASGSSAGGGPLESCQGSERCLPSTDSIKQRLEQLVAAAAGAEHRRIQGGNELLQGAALGHQGLSEQGHVRRMEGFAQDAYVRATQEHPRAGGSSPHRSNVLPLPPQCHRTGLPWTAMHPTWLERAVLDLATQLCVCGTVLLVGPAGVGKSLAWKALVAAVSGEAALSYSAAPALHAHPHPPLVHCYTEALSLPASALGGYQGLASSCATRGVGDGPEVEGHEGVLPAASGTGSRPPKSGLEAWLQTVLEGLEPQHVCTRAREETADAVEGAMAGGAGSAAAAAPSSAALTASSFMPRIQVVPATRANASEWVVLDGPLNSLASEILLPLVVGARSKTAGASSVACAAFVFCLSCFSSFMACVAFCILFPCRQPLFPLKNVCRHHILSCFSSFMACVAIVFCLSCCISSVACVAFLYCLSCSISFKVTVLQGEEGLHSNQLTAS</sequence>
<dbReference type="PANTHER" id="PTHR10676:SF398">
    <property type="entry name" value="DYNEIN HEAVY CHAIN"/>
    <property type="match status" value="1"/>
</dbReference>
<evidence type="ECO:0000313" key="5">
    <source>
        <dbReference type="EMBL" id="KAF5834335.1"/>
    </source>
</evidence>
<dbReference type="Gene3D" id="1.20.58.1120">
    <property type="match status" value="1"/>
</dbReference>
<feature type="region of interest" description="Disordered" evidence="1">
    <location>
        <begin position="377"/>
        <end position="399"/>
    </location>
</feature>
<dbReference type="PANTHER" id="PTHR10676">
    <property type="entry name" value="DYNEIN HEAVY CHAIN FAMILY PROTEIN"/>
    <property type="match status" value="1"/>
</dbReference>
<feature type="domain" description="Dynein heavy chain hydrolytic ATP-binding dynein motor region" evidence="4">
    <location>
        <begin position="284"/>
        <end position="366"/>
    </location>
</feature>
<evidence type="ECO:0000256" key="2">
    <source>
        <dbReference type="SAM" id="Phobius"/>
    </source>
</evidence>
<organism evidence="5 6">
    <name type="scientific">Dunaliella salina</name>
    <name type="common">Green alga</name>
    <name type="synonym">Protococcus salinus</name>
    <dbReference type="NCBI Taxonomy" id="3046"/>
    <lineage>
        <taxon>Eukaryota</taxon>
        <taxon>Viridiplantae</taxon>
        <taxon>Chlorophyta</taxon>
        <taxon>core chlorophytes</taxon>
        <taxon>Chlorophyceae</taxon>
        <taxon>CS clade</taxon>
        <taxon>Chlamydomonadales</taxon>
        <taxon>Dunaliellaceae</taxon>
        <taxon>Dunaliella</taxon>
    </lineage>
</organism>
<name>A0ABQ7GI87_DUNSA</name>
<feature type="non-terminal residue" evidence="5">
    <location>
        <position position="1"/>
    </location>
</feature>
<keyword evidence="6" id="KW-1185">Reference proteome</keyword>
<protein>
    <recommendedName>
        <fullName evidence="4">Dynein heavy chain hydrolytic ATP-binding dynein motor region domain-containing protein</fullName>
    </recommendedName>
</protein>
<proteinExistence type="predicted"/>